<dbReference type="Proteomes" id="UP000238083">
    <property type="component" value="Unassembled WGS sequence"/>
</dbReference>
<sequence>MVEMVRRGRERGWESGIASAGGSREEELVGASLAQVHRVPLSRRRPGGLIAAVAATRRALVVHEPDVVVAHNVSATATTVAATRTVRRRPPVVTVFHGVAEADYRLSARLLSRLPDAAVAVSAAVADRLVAAGMRQRPRVIRNAVSTPVLPSRDDARRALGLPADARVALCAARLVPQKRHDVLLDAWDRVGAGAILLLAGSGPLQDQVTRRAARVGGTVRVLGARSDVPLLLAAADVAVLASDWEGLPVFVLEAMAAGRPVVATDVDGLREVLGGGGGRLVPPRDPAALGRALVELLDDPVLRDVESASARDVIERHYAPEVMMDQYASVLDEVLVERKNLAGVSSS</sequence>
<evidence type="ECO:0000256" key="1">
    <source>
        <dbReference type="ARBA" id="ARBA00022676"/>
    </source>
</evidence>
<protein>
    <submittedName>
        <fullName evidence="4">Glycosyltransferase involved in cell wall biosynthesis</fullName>
    </submittedName>
</protein>
<dbReference type="GO" id="GO:0016757">
    <property type="term" value="F:glycosyltransferase activity"/>
    <property type="evidence" value="ECO:0007669"/>
    <property type="project" value="UniProtKB-KW"/>
</dbReference>
<dbReference type="Pfam" id="PF13692">
    <property type="entry name" value="Glyco_trans_1_4"/>
    <property type="match status" value="1"/>
</dbReference>
<comment type="caution">
    <text evidence="4">The sequence shown here is derived from an EMBL/GenBank/DDBJ whole genome shotgun (WGS) entry which is preliminary data.</text>
</comment>
<organism evidence="4 5">
    <name type="scientific">Kineococcus rhizosphaerae</name>
    <dbReference type="NCBI Taxonomy" id="559628"/>
    <lineage>
        <taxon>Bacteria</taxon>
        <taxon>Bacillati</taxon>
        <taxon>Actinomycetota</taxon>
        <taxon>Actinomycetes</taxon>
        <taxon>Kineosporiales</taxon>
        <taxon>Kineosporiaceae</taxon>
        <taxon>Kineococcus</taxon>
    </lineage>
</organism>
<dbReference type="Pfam" id="PF13439">
    <property type="entry name" value="Glyco_transf_4"/>
    <property type="match status" value="1"/>
</dbReference>
<dbReference type="SUPFAM" id="SSF53756">
    <property type="entry name" value="UDP-Glycosyltransferase/glycogen phosphorylase"/>
    <property type="match status" value="1"/>
</dbReference>
<keyword evidence="2 4" id="KW-0808">Transferase</keyword>
<dbReference type="PANTHER" id="PTHR12526">
    <property type="entry name" value="GLYCOSYLTRANSFERASE"/>
    <property type="match status" value="1"/>
</dbReference>
<dbReference type="AlphaFoldDB" id="A0A2T0RB80"/>
<evidence type="ECO:0000259" key="3">
    <source>
        <dbReference type="Pfam" id="PF13439"/>
    </source>
</evidence>
<accession>A0A2T0RB80</accession>
<dbReference type="InterPro" id="IPR028098">
    <property type="entry name" value="Glyco_trans_4-like_N"/>
</dbReference>
<evidence type="ECO:0000313" key="4">
    <source>
        <dbReference type="EMBL" id="PRY18428.1"/>
    </source>
</evidence>
<reference evidence="4 5" key="1">
    <citation type="submission" date="2018-03" db="EMBL/GenBank/DDBJ databases">
        <title>Genomic Encyclopedia of Archaeal and Bacterial Type Strains, Phase II (KMG-II): from individual species to whole genera.</title>
        <authorList>
            <person name="Goeker M."/>
        </authorList>
    </citation>
    <scope>NUCLEOTIDE SEQUENCE [LARGE SCALE GENOMIC DNA]</scope>
    <source>
        <strain evidence="4 5">DSM 19711</strain>
    </source>
</reference>
<evidence type="ECO:0000256" key="2">
    <source>
        <dbReference type="ARBA" id="ARBA00022679"/>
    </source>
</evidence>
<feature type="domain" description="Glycosyltransferase subfamily 4-like N-terminal" evidence="3">
    <location>
        <begin position="2"/>
        <end position="147"/>
    </location>
</feature>
<name>A0A2T0RB80_9ACTN</name>
<keyword evidence="1" id="KW-0328">Glycosyltransferase</keyword>
<proteinExistence type="predicted"/>
<gene>
    <name evidence="4" type="ORF">CLV37_101673</name>
</gene>
<evidence type="ECO:0000313" key="5">
    <source>
        <dbReference type="Proteomes" id="UP000238083"/>
    </source>
</evidence>
<dbReference type="CDD" id="cd03801">
    <property type="entry name" value="GT4_PimA-like"/>
    <property type="match status" value="1"/>
</dbReference>
<dbReference type="Gene3D" id="3.40.50.2000">
    <property type="entry name" value="Glycogen Phosphorylase B"/>
    <property type="match status" value="2"/>
</dbReference>
<keyword evidence="5" id="KW-1185">Reference proteome</keyword>
<dbReference type="EMBL" id="PVZF01000001">
    <property type="protein sequence ID" value="PRY18428.1"/>
    <property type="molecule type" value="Genomic_DNA"/>
</dbReference>